<comment type="caution">
    <text evidence="10">The sequence shown here is derived from an EMBL/GenBank/DDBJ whole genome shotgun (WGS) entry which is preliminary data.</text>
</comment>
<feature type="transmembrane region" description="Helical" evidence="8">
    <location>
        <begin position="225"/>
        <end position="246"/>
    </location>
</feature>
<evidence type="ECO:0000313" key="11">
    <source>
        <dbReference type="Proteomes" id="UP001151699"/>
    </source>
</evidence>
<organism evidence="10 11">
    <name type="scientific">Pseudolycoriella hygida</name>
    <dbReference type="NCBI Taxonomy" id="35572"/>
    <lineage>
        <taxon>Eukaryota</taxon>
        <taxon>Metazoa</taxon>
        <taxon>Ecdysozoa</taxon>
        <taxon>Arthropoda</taxon>
        <taxon>Hexapoda</taxon>
        <taxon>Insecta</taxon>
        <taxon>Pterygota</taxon>
        <taxon>Neoptera</taxon>
        <taxon>Endopterygota</taxon>
        <taxon>Diptera</taxon>
        <taxon>Nematocera</taxon>
        <taxon>Sciaroidea</taxon>
        <taxon>Sciaridae</taxon>
        <taxon>Pseudolycoriella</taxon>
    </lineage>
</organism>
<evidence type="ECO:0000256" key="7">
    <source>
        <dbReference type="ARBA" id="ARBA00023136"/>
    </source>
</evidence>
<evidence type="ECO:0000313" key="10">
    <source>
        <dbReference type="EMBL" id="KAJ6643518.1"/>
    </source>
</evidence>
<feature type="transmembrane region" description="Helical" evidence="8">
    <location>
        <begin position="120"/>
        <end position="139"/>
    </location>
</feature>
<reference evidence="10" key="1">
    <citation type="submission" date="2022-07" db="EMBL/GenBank/DDBJ databases">
        <authorList>
            <person name="Trinca V."/>
            <person name="Uliana J.V.C."/>
            <person name="Torres T.T."/>
            <person name="Ward R.J."/>
            <person name="Monesi N."/>
        </authorList>
    </citation>
    <scope>NUCLEOTIDE SEQUENCE</scope>
    <source>
        <strain evidence="10">HSMRA1968</strain>
        <tissue evidence="10">Whole embryos</tissue>
    </source>
</reference>
<keyword evidence="3" id="KW-0813">Transport</keyword>
<dbReference type="AlphaFoldDB" id="A0A9Q0N4P8"/>
<dbReference type="PROSITE" id="PS51012">
    <property type="entry name" value="ABC_TM2"/>
    <property type="match status" value="1"/>
</dbReference>
<dbReference type="Pfam" id="PF12698">
    <property type="entry name" value="ABC2_membrane_3"/>
    <property type="match status" value="1"/>
</dbReference>
<proteinExistence type="inferred from homology"/>
<name>A0A9Q0N4P8_9DIPT</name>
<keyword evidence="4" id="KW-1003">Cell membrane</keyword>
<sequence length="310" mass="34536">MRVHLKSVESALENVDRQKIWGYIQIPQNFSHNFFERTLGMSMSNSTIRGSQITVRLDMASITIGLSIKKYIFDAYQSFTMNLLLTCGVTSTGLDTPVVFDNPIYGSEDSEFTDFVAPGVALGFLFFMSALTCGLAYIIEKKDGMLHRSLIAGVTTMEIMISHFIPQFVVVIIQAILAFVIMFAVFEIPRIGSPALAFFLVILSSISGMTMGFMASTLFDEEKNAMMMAMALIFPNFLLAGLIWPIDSLPGAMQTISLFLPGTLACESIRAILLRGWDMSYFTVWMGFVSTTGWICVYVIATYIIYSIRK</sequence>
<dbReference type="PANTHER" id="PTHR30294:SF38">
    <property type="entry name" value="TRANSPORT PERMEASE PROTEIN"/>
    <property type="match status" value="1"/>
</dbReference>
<dbReference type="OrthoDB" id="10255969at2759"/>
<keyword evidence="11" id="KW-1185">Reference proteome</keyword>
<dbReference type="InterPro" id="IPR047817">
    <property type="entry name" value="ABC2_TM_bact-type"/>
</dbReference>
<dbReference type="InterPro" id="IPR051449">
    <property type="entry name" value="ABC-2_transporter_component"/>
</dbReference>
<evidence type="ECO:0000256" key="1">
    <source>
        <dbReference type="ARBA" id="ARBA00004651"/>
    </source>
</evidence>
<keyword evidence="7 8" id="KW-0472">Membrane</keyword>
<feature type="transmembrane region" description="Helical" evidence="8">
    <location>
        <begin position="195"/>
        <end position="219"/>
    </location>
</feature>
<protein>
    <submittedName>
        <fullName evidence="10">ABC transporter G family member 20</fullName>
    </submittedName>
</protein>
<evidence type="ECO:0000256" key="4">
    <source>
        <dbReference type="ARBA" id="ARBA00022475"/>
    </source>
</evidence>
<feature type="transmembrane region" description="Helical" evidence="8">
    <location>
        <begin position="283"/>
        <end position="306"/>
    </location>
</feature>
<keyword evidence="6 8" id="KW-1133">Transmembrane helix</keyword>
<evidence type="ECO:0000256" key="2">
    <source>
        <dbReference type="ARBA" id="ARBA00007783"/>
    </source>
</evidence>
<evidence type="ECO:0000259" key="9">
    <source>
        <dbReference type="PROSITE" id="PS51012"/>
    </source>
</evidence>
<evidence type="ECO:0000256" key="6">
    <source>
        <dbReference type="ARBA" id="ARBA00022989"/>
    </source>
</evidence>
<accession>A0A9Q0N4P8</accession>
<comment type="subcellular location">
    <subcellularLocation>
        <location evidence="1">Cell membrane</location>
        <topology evidence="1">Multi-pass membrane protein</topology>
    </subcellularLocation>
</comment>
<comment type="similarity">
    <text evidence="2">Belongs to the ABC-2 integral membrane protein family.</text>
</comment>
<dbReference type="PANTHER" id="PTHR30294">
    <property type="entry name" value="MEMBRANE COMPONENT OF ABC TRANSPORTER YHHJ-RELATED"/>
    <property type="match status" value="1"/>
</dbReference>
<evidence type="ECO:0000256" key="3">
    <source>
        <dbReference type="ARBA" id="ARBA00022448"/>
    </source>
</evidence>
<evidence type="ECO:0000256" key="5">
    <source>
        <dbReference type="ARBA" id="ARBA00022692"/>
    </source>
</evidence>
<evidence type="ECO:0000256" key="8">
    <source>
        <dbReference type="SAM" id="Phobius"/>
    </source>
</evidence>
<dbReference type="GO" id="GO:0005886">
    <property type="term" value="C:plasma membrane"/>
    <property type="evidence" value="ECO:0007669"/>
    <property type="project" value="UniProtKB-SubCell"/>
</dbReference>
<dbReference type="GO" id="GO:0140359">
    <property type="term" value="F:ABC-type transporter activity"/>
    <property type="evidence" value="ECO:0007669"/>
    <property type="project" value="InterPro"/>
</dbReference>
<feature type="domain" description="ABC transmembrane type-2" evidence="9">
    <location>
        <begin position="61"/>
        <end position="309"/>
    </location>
</feature>
<feature type="transmembrane region" description="Helical" evidence="8">
    <location>
        <begin position="171"/>
        <end position="188"/>
    </location>
</feature>
<dbReference type="Proteomes" id="UP001151699">
    <property type="component" value="Chromosome B"/>
</dbReference>
<keyword evidence="5 8" id="KW-0812">Transmembrane</keyword>
<dbReference type="EMBL" id="WJQU01000002">
    <property type="protein sequence ID" value="KAJ6643518.1"/>
    <property type="molecule type" value="Genomic_DNA"/>
</dbReference>
<feature type="transmembrane region" description="Helical" evidence="8">
    <location>
        <begin position="79"/>
        <end position="100"/>
    </location>
</feature>
<dbReference type="InterPro" id="IPR013525">
    <property type="entry name" value="ABC2_TM"/>
</dbReference>
<gene>
    <name evidence="10" type="primary">abcG20_0</name>
    <name evidence="10" type="ORF">Bhyg_08480</name>
</gene>